<organism evidence="1 2">
    <name type="scientific">Manihot esculenta</name>
    <name type="common">Cassava</name>
    <name type="synonym">Jatropha manihot</name>
    <dbReference type="NCBI Taxonomy" id="3983"/>
    <lineage>
        <taxon>Eukaryota</taxon>
        <taxon>Viridiplantae</taxon>
        <taxon>Streptophyta</taxon>
        <taxon>Embryophyta</taxon>
        <taxon>Tracheophyta</taxon>
        <taxon>Spermatophyta</taxon>
        <taxon>Magnoliopsida</taxon>
        <taxon>eudicotyledons</taxon>
        <taxon>Gunneridae</taxon>
        <taxon>Pentapetalae</taxon>
        <taxon>rosids</taxon>
        <taxon>fabids</taxon>
        <taxon>Malpighiales</taxon>
        <taxon>Euphorbiaceae</taxon>
        <taxon>Crotonoideae</taxon>
        <taxon>Manihoteae</taxon>
        <taxon>Manihot</taxon>
    </lineage>
</organism>
<dbReference type="Proteomes" id="UP000091857">
    <property type="component" value="Chromosome 15"/>
</dbReference>
<accession>A0ACB7G9W3</accession>
<name>A0ACB7G9W3_MANES</name>
<gene>
    <name evidence="1" type="ORF">MANES_15G051025v8</name>
</gene>
<comment type="caution">
    <text evidence="1">The sequence shown here is derived from an EMBL/GenBank/DDBJ whole genome shotgun (WGS) entry which is preliminary data.</text>
</comment>
<proteinExistence type="predicted"/>
<evidence type="ECO:0000313" key="2">
    <source>
        <dbReference type="Proteomes" id="UP000091857"/>
    </source>
</evidence>
<keyword evidence="2" id="KW-1185">Reference proteome</keyword>
<feature type="non-terminal residue" evidence="1">
    <location>
        <position position="193"/>
    </location>
</feature>
<sequence>ILSIDFICLILWNEPIYRTQSFKRLLIGSREGKQYIDKESLTLLTVLLAATAQNRCTALVCSCYVPSRNYSNKGEEINRSNNTKKQILEEKKDGVMEEAPNNHESQGQEKSNGGSNSGGCGSNGPHIEPITLKSNLKRTATVEEINQSRTEKRKVSWPDAHGNDIAHVHEFEPSLSEDGELEGVRNSCICTIQ</sequence>
<dbReference type="EMBL" id="CM004401">
    <property type="protein sequence ID" value="KAG8636855.1"/>
    <property type="molecule type" value="Genomic_DNA"/>
</dbReference>
<reference evidence="2" key="1">
    <citation type="journal article" date="2016" name="Nat. Biotechnol.">
        <title>Sequencing wild and cultivated cassava and related species reveals extensive interspecific hybridization and genetic diversity.</title>
        <authorList>
            <person name="Bredeson J.V."/>
            <person name="Lyons J.B."/>
            <person name="Prochnik S.E."/>
            <person name="Wu G.A."/>
            <person name="Ha C.M."/>
            <person name="Edsinger-Gonzales E."/>
            <person name="Grimwood J."/>
            <person name="Schmutz J."/>
            <person name="Rabbi I.Y."/>
            <person name="Egesi C."/>
            <person name="Nauluvula P."/>
            <person name="Lebot V."/>
            <person name="Ndunguru J."/>
            <person name="Mkamilo G."/>
            <person name="Bart R.S."/>
            <person name="Setter T.L."/>
            <person name="Gleadow R.M."/>
            <person name="Kulakow P."/>
            <person name="Ferguson M.E."/>
            <person name="Rounsley S."/>
            <person name="Rokhsar D.S."/>
        </authorList>
    </citation>
    <scope>NUCLEOTIDE SEQUENCE [LARGE SCALE GENOMIC DNA]</scope>
    <source>
        <strain evidence="2">cv. AM560-2</strain>
    </source>
</reference>
<protein>
    <submittedName>
        <fullName evidence="1">Uncharacterized protein</fullName>
    </submittedName>
</protein>
<evidence type="ECO:0000313" key="1">
    <source>
        <dbReference type="EMBL" id="KAG8636855.1"/>
    </source>
</evidence>